<organism evidence="2 3">
    <name type="scientific">Mycena chlorophos</name>
    <name type="common">Agaric fungus</name>
    <name type="synonym">Agaricus chlorophos</name>
    <dbReference type="NCBI Taxonomy" id="658473"/>
    <lineage>
        <taxon>Eukaryota</taxon>
        <taxon>Fungi</taxon>
        <taxon>Dikarya</taxon>
        <taxon>Basidiomycota</taxon>
        <taxon>Agaricomycotina</taxon>
        <taxon>Agaricomycetes</taxon>
        <taxon>Agaricomycetidae</taxon>
        <taxon>Agaricales</taxon>
        <taxon>Marasmiineae</taxon>
        <taxon>Mycenaceae</taxon>
        <taxon>Mycena</taxon>
    </lineage>
</organism>
<dbReference type="PANTHER" id="PTHR17630">
    <property type="entry name" value="DIENELACTONE HYDROLASE"/>
    <property type="match status" value="1"/>
</dbReference>
<dbReference type="InterPro" id="IPR029058">
    <property type="entry name" value="AB_hydrolase_fold"/>
</dbReference>
<dbReference type="Gene3D" id="3.40.50.1820">
    <property type="entry name" value="alpha/beta hydrolase"/>
    <property type="match status" value="1"/>
</dbReference>
<name>A0ABQ0L5B6_MYCCL</name>
<proteinExistence type="predicted"/>
<evidence type="ECO:0000313" key="2">
    <source>
        <dbReference type="EMBL" id="GAT46358.1"/>
    </source>
</evidence>
<feature type="domain" description="Dienelactone hydrolase" evidence="1">
    <location>
        <begin position="106"/>
        <end position="347"/>
    </location>
</feature>
<reference evidence="2" key="1">
    <citation type="submission" date="2014-09" db="EMBL/GenBank/DDBJ databases">
        <title>Genome sequence of the luminous mushroom Mycena chlorophos for searching fungal bioluminescence genes.</title>
        <authorList>
            <person name="Tanaka Y."/>
            <person name="Kasuga D."/>
            <person name="Oba Y."/>
            <person name="Hase S."/>
            <person name="Sato K."/>
            <person name="Oba Y."/>
            <person name="Sakakibara Y."/>
        </authorList>
    </citation>
    <scope>NUCLEOTIDE SEQUENCE</scope>
</reference>
<dbReference type="EMBL" id="DF842371">
    <property type="protein sequence ID" value="GAT46358.1"/>
    <property type="molecule type" value="Genomic_DNA"/>
</dbReference>
<dbReference type="Proteomes" id="UP000815677">
    <property type="component" value="Unassembled WGS sequence"/>
</dbReference>
<keyword evidence="2" id="KW-0378">Hydrolase</keyword>
<gene>
    <name evidence="2" type="ORF">MCHLO_03892</name>
</gene>
<dbReference type="GO" id="GO:0016787">
    <property type="term" value="F:hydrolase activity"/>
    <property type="evidence" value="ECO:0007669"/>
    <property type="project" value="UniProtKB-KW"/>
</dbReference>
<accession>A0ABQ0L5B6</accession>
<sequence length="349" mass="38212">MGSHETLDHVHAGNAFPDACFYGATSVCRAPAVFRPLHWPSHCCQALSSLLPPTTTSPTPTGTRMQSAAASAPDPVIAAPSGVCCIEGYPHVGTPKGEFVSIAEVETYVTRPPSKEQENRVIFKLYFPDVWGINDFQNGQLLCDYFASNGFLVLALDYFCGDPVTKHRTGNAPNPGFDFEAWKAKHQAFAKVAVPKWIAAVKAQFVYHTSGTETTKYACVGYCFGAPYVMDCLSSSTSPSPSGLGTHVGAFGHPAFLNESHFTNCARPLFLSCAETDHTFPAEARHRAEELLTQRAKEVDSKGMRFQIQLFSGVSHGFSLRGDMSNPWERYAKEESASGIVRWFKMFMD</sequence>
<keyword evidence="3" id="KW-1185">Reference proteome</keyword>
<protein>
    <submittedName>
        <fullName evidence="2">Dienelactone hydrolase</fullName>
    </submittedName>
</protein>
<evidence type="ECO:0000259" key="1">
    <source>
        <dbReference type="Pfam" id="PF01738"/>
    </source>
</evidence>
<dbReference type="InterPro" id="IPR002925">
    <property type="entry name" value="Dienelactn_hydro"/>
</dbReference>
<dbReference type="SUPFAM" id="SSF53474">
    <property type="entry name" value="alpha/beta-Hydrolases"/>
    <property type="match status" value="1"/>
</dbReference>
<dbReference type="PANTHER" id="PTHR17630:SF44">
    <property type="entry name" value="PROTEIN AIM2"/>
    <property type="match status" value="1"/>
</dbReference>
<dbReference type="Pfam" id="PF01738">
    <property type="entry name" value="DLH"/>
    <property type="match status" value="1"/>
</dbReference>
<evidence type="ECO:0000313" key="3">
    <source>
        <dbReference type="Proteomes" id="UP000815677"/>
    </source>
</evidence>